<dbReference type="Proteomes" id="UP000335636">
    <property type="component" value="Unassembled WGS sequence"/>
</dbReference>
<comment type="caution">
    <text evidence="2">The sequence shown here is derived from an EMBL/GenBank/DDBJ whole genome shotgun (WGS) entry which is preliminary data.</text>
</comment>
<proteinExistence type="predicted"/>
<accession>A0A5E4CJQ2</accession>
<reference evidence="2" key="1">
    <citation type="submission" date="2019-04" db="EMBL/GenBank/DDBJ databases">
        <authorList>
            <person name="Alioto T."/>
            <person name="Alioto T."/>
        </authorList>
    </citation>
    <scope>NUCLEOTIDE SEQUENCE [LARGE SCALE GENOMIC DNA]</scope>
</reference>
<name>A0A5E4CJQ2_MARMO</name>
<evidence type="ECO:0000313" key="2">
    <source>
        <dbReference type="EMBL" id="VTJ82018.1"/>
    </source>
</evidence>
<organism evidence="2 3">
    <name type="scientific">Marmota monax</name>
    <name type="common">Woodchuck</name>
    <dbReference type="NCBI Taxonomy" id="9995"/>
    <lineage>
        <taxon>Eukaryota</taxon>
        <taxon>Metazoa</taxon>
        <taxon>Chordata</taxon>
        <taxon>Craniata</taxon>
        <taxon>Vertebrata</taxon>
        <taxon>Euteleostomi</taxon>
        <taxon>Mammalia</taxon>
        <taxon>Eutheria</taxon>
        <taxon>Euarchontoglires</taxon>
        <taxon>Glires</taxon>
        <taxon>Rodentia</taxon>
        <taxon>Sciuromorpha</taxon>
        <taxon>Sciuridae</taxon>
        <taxon>Xerinae</taxon>
        <taxon>Marmotini</taxon>
        <taxon>Marmota</taxon>
    </lineage>
</organism>
<dbReference type="EMBL" id="CABDUW010001488">
    <property type="protein sequence ID" value="VTJ82018.1"/>
    <property type="molecule type" value="Genomic_DNA"/>
</dbReference>
<feature type="non-terminal residue" evidence="2">
    <location>
        <position position="1"/>
    </location>
</feature>
<feature type="compositionally biased region" description="Low complexity" evidence="1">
    <location>
        <begin position="47"/>
        <end position="58"/>
    </location>
</feature>
<gene>
    <name evidence="2" type="ORF">MONAX_5E001783</name>
</gene>
<evidence type="ECO:0000313" key="3">
    <source>
        <dbReference type="Proteomes" id="UP000335636"/>
    </source>
</evidence>
<protein>
    <submittedName>
        <fullName evidence="2">Uncharacterized protein</fullName>
    </submittedName>
</protein>
<keyword evidence="3" id="KW-1185">Reference proteome</keyword>
<feature type="compositionally biased region" description="Basic residues" evidence="1">
    <location>
        <begin position="182"/>
        <end position="191"/>
    </location>
</feature>
<sequence length="191" mass="19149">DRRSAAPTSLGLQVGAGLALGPASPRRDGGPGQPGHTKAAPGPRTCGAGSAARAQSGRHGPRGPAPAAPRAGQRGCCGPERQGSGRGPARGERSTGGRRVAVRSGPSPPQEENNTTATWPRRGACREEGRAGREEGARAGAQGRGSPGSPQCSAVREEGRRAAAASAGPQTPELEVRARAAAGRKRTPLLS</sequence>
<feature type="compositionally biased region" description="Low complexity" evidence="1">
    <location>
        <begin position="10"/>
        <end position="23"/>
    </location>
</feature>
<feature type="compositionally biased region" description="Basic and acidic residues" evidence="1">
    <location>
        <begin position="124"/>
        <end position="137"/>
    </location>
</feature>
<evidence type="ECO:0000256" key="1">
    <source>
        <dbReference type="SAM" id="MobiDB-lite"/>
    </source>
</evidence>
<dbReference type="AlphaFoldDB" id="A0A5E4CJQ2"/>
<feature type="region of interest" description="Disordered" evidence="1">
    <location>
        <begin position="1"/>
        <end position="191"/>
    </location>
</feature>